<dbReference type="NCBIfam" id="TIGR00040">
    <property type="entry name" value="yfcE"/>
    <property type="match status" value="1"/>
</dbReference>
<dbReference type="AlphaFoldDB" id="A0A317L095"/>
<keyword evidence="2" id="KW-0479">Metal-binding</keyword>
<feature type="domain" description="Calcineurin-like phosphoesterase" evidence="3">
    <location>
        <begin position="2"/>
        <end position="146"/>
    </location>
</feature>
<dbReference type="InterPro" id="IPR000979">
    <property type="entry name" value="Phosphodiesterase_MJ0936/Vps29"/>
</dbReference>
<dbReference type="EMBL" id="QGTD01000008">
    <property type="protein sequence ID" value="PWU68258.1"/>
    <property type="molecule type" value="Genomic_DNA"/>
</dbReference>
<dbReference type="RefSeq" id="WP_054787852.1">
    <property type="nucleotide sequence ID" value="NZ_JAJUIE010000009.1"/>
</dbReference>
<dbReference type="CDD" id="cd00841">
    <property type="entry name" value="MPP_YfcE"/>
    <property type="match status" value="1"/>
</dbReference>
<evidence type="ECO:0000259" key="3">
    <source>
        <dbReference type="Pfam" id="PF12850"/>
    </source>
</evidence>
<keyword evidence="5" id="KW-1185">Reference proteome</keyword>
<comment type="cofactor">
    <cofactor evidence="2">
        <name>a divalent metal cation</name>
        <dbReference type="ChEBI" id="CHEBI:60240"/>
    </cofactor>
</comment>
<dbReference type="InterPro" id="IPR029052">
    <property type="entry name" value="Metallo-depent_PP-like"/>
</dbReference>
<comment type="caution">
    <text evidence="4">The sequence shown here is derived from an EMBL/GenBank/DDBJ whole genome shotgun (WGS) entry which is preliminary data.</text>
</comment>
<dbReference type="SUPFAM" id="SSF56300">
    <property type="entry name" value="Metallo-dependent phosphatases"/>
    <property type="match status" value="1"/>
</dbReference>
<name>A0A317L095_9BACI</name>
<dbReference type="OrthoDB" id="9800565at2"/>
<dbReference type="EC" id="3.1.4.-" evidence="2"/>
<evidence type="ECO:0000313" key="4">
    <source>
        <dbReference type="EMBL" id="PWU68258.1"/>
    </source>
</evidence>
<protein>
    <recommendedName>
        <fullName evidence="2">Phosphoesterase</fullName>
        <ecNumber evidence="2">3.1.4.-</ecNumber>
    </recommendedName>
</protein>
<dbReference type="Proteomes" id="UP000245624">
    <property type="component" value="Unassembled WGS sequence"/>
</dbReference>
<dbReference type="GO" id="GO:0016787">
    <property type="term" value="F:hydrolase activity"/>
    <property type="evidence" value="ECO:0007669"/>
    <property type="project" value="UniProtKB-UniRule"/>
</dbReference>
<dbReference type="GO" id="GO:0046872">
    <property type="term" value="F:metal ion binding"/>
    <property type="evidence" value="ECO:0007669"/>
    <property type="project" value="UniProtKB-KW"/>
</dbReference>
<gene>
    <name evidence="4" type="ORF">DLJ74_07315</name>
</gene>
<dbReference type="InterPro" id="IPR041802">
    <property type="entry name" value="MPP_YfcE"/>
</dbReference>
<comment type="similarity">
    <text evidence="1 2">Belongs to the metallophosphoesterase superfamily. YfcE family.</text>
</comment>
<evidence type="ECO:0000256" key="1">
    <source>
        <dbReference type="ARBA" id="ARBA00008950"/>
    </source>
</evidence>
<proteinExistence type="inferred from homology"/>
<dbReference type="Pfam" id="PF12850">
    <property type="entry name" value="Metallophos_2"/>
    <property type="match status" value="1"/>
</dbReference>
<dbReference type="PANTHER" id="PTHR11124">
    <property type="entry name" value="VACUOLAR SORTING PROTEIN VPS29"/>
    <property type="match status" value="1"/>
</dbReference>
<sequence>MLKVLIISDSHGWEEEVMEIKQRHQHEVDAMIHCGDSELSHDSRELEGIHTVQGNMDFDSKLPEELSFEVGKFHFFVAHGHLHQIKTTLMPISYRADEEGANIVCFGHSHIPGVEKVENKLFINPGSIRLPRTSHPGSYVLLSADEALKEISVNFYTKDGDEISALAYQTSLA</sequence>
<accession>A0A317L095</accession>
<evidence type="ECO:0000313" key="5">
    <source>
        <dbReference type="Proteomes" id="UP000245624"/>
    </source>
</evidence>
<evidence type="ECO:0000256" key="2">
    <source>
        <dbReference type="RuleBase" id="RU362039"/>
    </source>
</evidence>
<dbReference type="Gene3D" id="3.60.21.10">
    <property type="match status" value="1"/>
</dbReference>
<reference evidence="4 5" key="1">
    <citation type="submission" date="2018-05" db="EMBL/GenBank/DDBJ databases">
        <title>Genomic analysis of Gracilibacillus dipsosauri DD1 reveals novel features of a salt-tolerant amylase.</title>
        <authorList>
            <person name="Deutch C.E."/>
            <person name="Yang S."/>
        </authorList>
    </citation>
    <scope>NUCLEOTIDE SEQUENCE [LARGE SCALE GENOMIC DNA]</scope>
    <source>
        <strain evidence="4 5">DD1</strain>
    </source>
</reference>
<dbReference type="InterPro" id="IPR024654">
    <property type="entry name" value="Calcineurin-like_PHP_lpxH"/>
</dbReference>
<organism evidence="4 5">
    <name type="scientific">Gracilibacillus dipsosauri</name>
    <dbReference type="NCBI Taxonomy" id="178340"/>
    <lineage>
        <taxon>Bacteria</taxon>
        <taxon>Bacillati</taxon>
        <taxon>Bacillota</taxon>
        <taxon>Bacilli</taxon>
        <taxon>Bacillales</taxon>
        <taxon>Bacillaceae</taxon>
        <taxon>Gracilibacillus</taxon>
    </lineage>
</organism>